<dbReference type="GO" id="GO:0004252">
    <property type="term" value="F:serine-type endopeptidase activity"/>
    <property type="evidence" value="ECO:0007669"/>
    <property type="project" value="UniProtKB-UniRule"/>
</dbReference>
<proteinExistence type="inferred from homology"/>
<dbReference type="GO" id="GO:0006508">
    <property type="term" value="P:proteolysis"/>
    <property type="evidence" value="ECO:0007669"/>
    <property type="project" value="UniProtKB-KW"/>
</dbReference>
<sequence>MSSTSKESIAAPVARRDEKGFVLAGKLPPSDPGYWADGERSKPSIRQSAGSAEALLDPPVRISDPYGWMRDEDRTDREVLDHLEKENAYTERLTSRLGELRGNLYDEMVAAIKETDYTVPTAREDGYLYYSRTFAGKSYKSYCRAPLADNENWIETAGKWDGSADSPVLTGEVAYLDVNRLAEGRKYCAPGAIEPSPPNAEGVSEFVAYTVDFSGNEVTELFVKNVATGEIVDHDPDLETYGDVRWGADDRTLFYAKMDEQKRPDRLYRRIIGSDGPDELLYREDDELYWVGLSKSFDGEFLFVSSGSKETSETHFLDLKDPDAKLQCVAKRRKKVLYYVDHRAGNWYITTNVGGTPNMQLMVSEAVADSEDRWRDVALGDEKLFDGGYDRSIDALKSFRSHSVATGREGGLPQVWVISYDDETSANVKSFVRLEFDEDAFDVGLGTNLRNAADSVVVSYSSLVTPSSSIEIPLDAPTDAEARTVLKEQEVAGYDKSQYACERVTVRSRDGETEIPVSIVYRADTMDQVRKGATVPTHLYGYGSYGHCMEASFSITRRALLDRGMVYVIAHVRGGGEMGRQWYEEPKGAKYLCKKNTFNDFVDVARWLTEDRKITTPEQLSCEGRSAGGLLIGASVNQAPELFRAALLGVPFVDVVPTMIDASIPLTIVEWEEWGNPNEEKYHQYMMEYSPINNVRPGARYPSCLLTGGLHDPRVQYWEPSKLAAEIRHQSDSETSGPVCIKIDMAAGHFSASDRYKYLRELAFDYAFLLDQLGLAE</sequence>
<dbReference type="Gene3D" id="3.40.50.1820">
    <property type="entry name" value="alpha/beta hydrolase"/>
    <property type="match status" value="1"/>
</dbReference>
<dbReference type="SUPFAM" id="SSF53474">
    <property type="entry name" value="alpha/beta-Hydrolases"/>
    <property type="match status" value="1"/>
</dbReference>
<dbReference type="PANTHER" id="PTHR11757">
    <property type="entry name" value="PROTEASE FAMILY S9A OLIGOPEPTIDASE"/>
    <property type="match status" value="1"/>
</dbReference>
<evidence type="ECO:0000256" key="2">
    <source>
        <dbReference type="ARBA" id="ARBA00022670"/>
    </source>
</evidence>
<name>A0A7S1BGG0_9STRA</name>
<feature type="domain" description="Peptidase S9 prolyl oligopeptidase catalytic" evidence="8">
    <location>
        <begin position="552"/>
        <end position="774"/>
    </location>
</feature>
<evidence type="ECO:0000256" key="4">
    <source>
        <dbReference type="ARBA" id="ARBA00022825"/>
    </source>
</evidence>
<dbReference type="SUPFAM" id="SSF50993">
    <property type="entry name" value="Peptidase/esterase 'gauge' domain"/>
    <property type="match status" value="1"/>
</dbReference>
<dbReference type="Pfam" id="PF02897">
    <property type="entry name" value="Peptidase_S9_N"/>
    <property type="match status" value="1"/>
</dbReference>
<dbReference type="Gene3D" id="2.130.10.120">
    <property type="entry name" value="Prolyl oligopeptidase, N-terminal domain"/>
    <property type="match status" value="1"/>
</dbReference>
<evidence type="ECO:0000256" key="1">
    <source>
        <dbReference type="ARBA" id="ARBA00005228"/>
    </source>
</evidence>
<evidence type="ECO:0000256" key="5">
    <source>
        <dbReference type="ARBA" id="ARBA00045448"/>
    </source>
</evidence>
<feature type="domain" description="Peptidase S9A N-terminal" evidence="9">
    <location>
        <begin position="58"/>
        <end position="475"/>
    </location>
</feature>
<comment type="function">
    <text evidence="5">Serine peptidase whose precise substrate specificity remains unclear. Does not cleave peptides after a arginine or lysine residue. Regulates trans-Golgi network morphology and sorting by regulating the membrane binding of the AP-1 complex. May play a role in the regulation of synaptic vesicle exocytosis.</text>
</comment>
<evidence type="ECO:0000313" key="10">
    <source>
        <dbReference type="EMBL" id="CAD8884593.1"/>
    </source>
</evidence>
<accession>A0A7S1BGG0</accession>
<gene>
    <name evidence="10" type="ORF">CHYS00102_LOCUS11790</name>
</gene>
<feature type="region of interest" description="Disordered" evidence="7">
    <location>
        <begin position="20"/>
        <end position="53"/>
    </location>
</feature>
<keyword evidence="3 6" id="KW-0378">Hydrolase</keyword>
<dbReference type="AlphaFoldDB" id="A0A7S1BGG0"/>
<evidence type="ECO:0000256" key="7">
    <source>
        <dbReference type="SAM" id="MobiDB-lite"/>
    </source>
</evidence>
<evidence type="ECO:0000259" key="9">
    <source>
        <dbReference type="Pfam" id="PF02897"/>
    </source>
</evidence>
<evidence type="ECO:0000256" key="3">
    <source>
        <dbReference type="ARBA" id="ARBA00022801"/>
    </source>
</evidence>
<keyword evidence="2 6" id="KW-0645">Protease</keyword>
<keyword evidence="4 6" id="KW-0720">Serine protease</keyword>
<protein>
    <recommendedName>
        <fullName evidence="6">Prolyl endopeptidase</fullName>
        <ecNumber evidence="6">3.4.21.-</ecNumber>
    </recommendedName>
</protein>
<dbReference type="InterPro" id="IPR023302">
    <property type="entry name" value="Pept_S9A_N"/>
</dbReference>
<dbReference type="InterPro" id="IPR001375">
    <property type="entry name" value="Peptidase_S9_cat"/>
</dbReference>
<dbReference type="EC" id="3.4.21.-" evidence="6"/>
<evidence type="ECO:0000259" key="8">
    <source>
        <dbReference type="Pfam" id="PF00326"/>
    </source>
</evidence>
<dbReference type="EMBL" id="HBFR01016179">
    <property type="protein sequence ID" value="CAD8884593.1"/>
    <property type="molecule type" value="Transcribed_RNA"/>
</dbReference>
<organism evidence="10">
    <name type="scientific">Corethron hystrix</name>
    <dbReference type="NCBI Taxonomy" id="216773"/>
    <lineage>
        <taxon>Eukaryota</taxon>
        <taxon>Sar</taxon>
        <taxon>Stramenopiles</taxon>
        <taxon>Ochrophyta</taxon>
        <taxon>Bacillariophyta</taxon>
        <taxon>Coscinodiscophyceae</taxon>
        <taxon>Corethrophycidae</taxon>
        <taxon>Corethrales</taxon>
        <taxon>Corethraceae</taxon>
        <taxon>Corethron</taxon>
    </lineage>
</organism>
<dbReference type="InterPro" id="IPR051543">
    <property type="entry name" value="Serine_Peptidase_S9A"/>
</dbReference>
<reference evidence="10" key="1">
    <citation type="submission" date="2021-01" db="EMBL/GenBank/DDBJ databases">
        <authorList>
            <person name="Corre E."/>
            <person name="Pelletier E."/>
            <person name="Niang G."/>
            <person name="Scheremetjew M."/>
            <person name="Finn R."/>
            <person name="Kale V."/>
            <person name="Holt S."/>
            <person name="Cochrane G."/>
            <person name="Meng A."/>
            <person name="Brown T."/>
            <person name="Cohen L."/>
        </authorList>
    </citation>
    <scope>NUCLEOTIDE SEQUENCE</scope>
    <source>
        <strain evidence="10">308</strain>
    </source>
</reference>
<dbReference type="PRINTS" id="PR00862">
    <property type="entry name" value="PROLIGOPTASE"/>
</dbReference>
<dbReference type="InterPro" id="IPR029058">
    <property type="entry name" value="AB_hydrolase_fold"/>
</dbReference>
<dbReference type="PANTHER" id="PTHR11757:SF19">
    <property type="entry name" value="PROLYL ENDOPEPTIDASE-LIKE"/>
    <property type="match status" value="1"/>
</dbReference>
<comment type="similarity">
    <text evidence="1 6">Belongs to the peptidase S9A family.</text>
</comment>
<dbReference type="Pfam" id="PF00326">
    <property type="entry name" value="Peptidase_S9"/>
    <property type="match status" value="1"/>
</dbReference>
<evidence type="ECO:0000256" key="6">
    <source>
        <dbReference type="RuleBase" id="RU368024"/>
    </source>
</evidence>
<dbReference type="InterPro" id="IPR002470">
    <property type="entry name" value="Peptidase_S9A"/>
</dbReference>